<evidence type="ECO:0000256" key="1">
    <source>
        <dbReference type="ARBA" id="ARBA00000085"/>
    </source>
</evidence>
<keyword evidence="12" id="KW-0732">Signal</keyword>
<evidence type="ECO:0000256" key="4">
    <source>
        <dbReference type="ARBA" id="ARBA00022553"/>
    </source>
</evidence>
<evidence type="ECO:0000256" key="5">
    <source>
        <dbReference type="ARBA" id="ARBA00022679"/>
    </source>
</evidence>
<dbReference type="Pfam" id="PF02518">
    <property type="entry name" value="HATPase_c"/>
    <property type="match status" value="1"/>
</dbReference>
<dbReference type="RefSeq" id="WP_185007550.1">
    <property type="nucleotide sequence ID" value="NZ_BAAAUI010000045.1"/>
</dbReference>
<evidence type="ECO:0000313" key="16">
    <source>
        <dbReference type="Proteomes" id="UP000533598"/>
    </source>
</evidence>
<dbReference type="InterPro" id="IPR036097">
    <property type="entry name" value="HisK_dim/P_sf"/>
</dbReference>
<dbReference type="SMART" id="SM00388">
    <property type="entry name" value="HisKA"/>
    <property type="match status" value="1"/>
</dbReference>
<dbReference type="Pfam" id="PF00672">
    <property type="entry name" value="HAMP"/>
    <property type="match status" value="1"/>
</dbReference>
<dbReference type="EC" id="2.7.13.3" evidence="3"/>
<dbReference type="InterPro" id="IPR003661">
    <property type="entry name" value="HisK_dim/P_dom"/>
</dbReference>
<dbReference type="AlphaFoldDB" id="A0A7W7FXZ2"/>
<evidence type="ECO:0000256" key="12">
    <source>
        <dbReference type="SAM" id="SignalP"/>
    </source>
</evidence>
<evidence type="ECO:0000259" key="13">
    <source>
        <dbReference type="PROSITE" id="PS50109"/>
    </source>
</evidence>
<keyword evidence="4" id="KW-0597">Phosphoprotein</keyword>
<evidence type="ECO:0000259" key="14">
    <source>
        <dbReference type="PROSITE" id="PS50885"/>
    </source>
</evidence>
<dbReference type="SUPFAM" id="SSF158472">
    <property type="entry name" value="HAMP domain-like"/>
    <property type="match status" value="1"/>
</dbReference>
<feature type="chain" id="PRO_5030630826" description="histidine kinase" evidence="12">
    <location>
        <begin position="23"/>
        <end position="583"/>
    </location>
</feature>
<dbReference type="Gene3D" id="1.10.287.130">
    <property type="match status" value="1"/>
</dbReference>
<dbReference type="SMART" id="SM00304">
    <property type="entry name" value="HAMP"/>
    <property type="match status" value="1"/>
</dbReference>
<dbReference type="CDD" id="cd00075">
    <property type="entry name" value="HATPase"/>
    <property type="match status" value="1"/>
</dbReference>
<keyword evidence="8 11" id="KW-1133">Transmembrane helix</keyword>
<dbReference type="Gene3D" id="3.30.565.10">
    <property type="entry name" value="Histidine kinase-like ATPase, C-terminal domain"/>
    <property type="match status" value="1"/>
</dbReference>
<dbReference type="SUPFAM" id="SSF47384">
    <property type="entry name" value="Homodimeric domain of signal transducing histidine kinase"/>
    <property type="match status" value="1"/>
</dbReference>
<comment type="caution">
    <text evidence="15">The sequence shown here is derived from an EMBL/GenBank/DDBJ whole genome shotgun (WGS) entry which is preliminary data.</text>
</comment>
<dbReference type="InterPro" id="IPR050736">
    <property type="entry name" value="Sensor_HK_Regulatory"/>
</dbReference>
<protein>
    <recommendedName>
        <fullName evidence="3">histidine kinase</fullName>
        <ecNumber evidence="3">2.7.13.3</ecNumber>
    </recommendedName>
</protein>
<dbReference type="Gene3D" id="6.10.340.10">
    <property type="match status" value="1"/>
</dbReference>
<feature type="domain" description="HAMP" evidence="14">
    <location>
        <begin position="311"/>
        <end position="363"/>
    </location>
</feature>
<keyword evidence="6 11" id="KW-0812">Transmembrane</keyword>
<evidence type="ECO:0000256" key="10">
    <source>
        <dbReference type="SAM" id="MobiDB-lite"/>
    </source>
</evidence>
<dbReference type="InterPro" id="IPR005467">
    <property type="entry name" value="His_kinase_dom"/>
</dbReference>
<sequence>MRRSLFARLLAASILIAVCAVGATAWLAVRTTTVAIQQEQGRALADDARVYDQLVGYAATHPDWSQVDGLVRELAASTGRRIALLTPDQKSIVDTDPGKELPVKASATIDPLNLDRSLAPGAPGDRIDPRAVGPFQLSPAERDALRRSAEAALPCVQTRTGGLAQLVTKPNGRTQIETVNPLSVNGCSQLALDRAQPTELAAIGKLNELFNDCLTRRGLSRATLKLDLTWVFDRPAVSAPNGGELVDNCLTSSRKEQLDPFVAAPAVLYVTTPGNTPSASLDLSPANQTRILWVAALVLLFTVVITVLAGRRLVRPLRALTGAAQRMKDGDAAARVQVTGRDEIARLAAAFNEMAESRARVEELRKAMVGDIAHELRTPLSNIRGWLEAAEDGVTQPDQALITFLLAESRQLQRIIDDLQDLAMADAGKLRVHPEQLRVADLVDTLVSAHRAAADAAGVHLESTVDGDPELWADPVRLRQALGNLVANAVRHTPAGGRVTVTAHAEPEAVLFQVADTGSGISPEHLPQVFDRFWRAEKSRSRQSGGSGLGLAIVRQLAQAHGGTVTAASEPGAGSTFTLRLPR</sequence>
<dbReference type="CDD" id="cd06225">
    <property type="entry name" value="HAMP"/>
    <property type="match status" value="1"/>
</dbReference>
<dbReference type="InterPro" id="IPR004358">
    <property type="entry name" value="Sig_transdc_His_kin-like_C"/>
</dbReference>
<dbReference type="GO" id="GO:0000155">
    <property type="term" value="F:phosphorelay sensor kinase activity"/>
    <property type="evidence" value="ECO:0007669"/>
    <property type="project" value="InterPro"/>
</dbReference>
<dbReference type="SMART" id="SM00387">
    <property type="entry name" value="HATPase_c"/>
    <property type="match status" value="1"/>
</dbReference>
<dbReference type="PANTHER" id="PTHR43711:SF1">
    <property type="entry name" value="HISTIDINE KINASE 1"/>
    <property type="match status" value="1"/>
</dbReference>
<evidence type="ECO:0000256" key="3">
    <source>
        <dbReference type="ARBA" id="ARBA00012438"/>
    </source>
</evidence>
<dbReference type="PROSITE" id="PS50109">
    <property type="entry name" value="HIS_KIN"/>
    <property type="match status" value="1"/>
</dbReference>
<dbReference type="PRINTS" id="PR00344">
    <property type="entry name" value="BCTRLSENSOR"/>
</dbReference>
<evidence type="ECO:0000256" key="2">
    <source>
        <dbReference type="ARBA" id="ARBA00004236"/>
    </source>
</evidence>
<evidence type="ECO:0000313" key="15">
    <source>
        <dbReference type="EMBL" id="MBB4681173.1"/>
    </source>
</evidence>
<keyword evidence="5 15" id="KW-0808">Transferase</keyword>
<comment type="subcellular location">
    <subcellularLocation>
        <location evidence="2">Cell membrane</location>
    </subcellularLocation>
</comment>
<accession>A0A7W7FXZ2</accession>
<dbReference type="InterPro" id="IPR036890">
    <property type="entry name" value="HATPase_C_sf"/>
</dbReference>
<evidence type="ECO:0000256" key="9">
    <source>
        <dbReference type="ARBA" id="ARBA00023012"/>
    </source>
</evidence>
<keyword evidence="9" id="KW-0902">Two-component regulatory system</keyword>
<dbReference type="Pfam" id="PF00512">
    <property type="entry name" value="HisKA"/>
    <property type="match status" value="1"/>
</dbReference>
<dbReference type="CDD" id="cd00082">
    <property type="entry name" value="HisKA"/>
    <property type="match status" value="1"/>
</dbReference>
<evidence type="ECO:0000256" key="11">
    <source>
        <dbReference type="SAM" id="Phobius"/>
    </source>
</evidence>
<dbReference type="InterPro" id="IPR003660">
    <property type="entry name" value="HAMP_dom"/>
</dbReference>
<proteinExistence type="predicted"/>
<keyword evidence="16" id="KW-1185">Reference proteome</keyword>
<keyword evidence="7 15" id="KW-0418">Kinase</keyword>
<dbReference type="PANTHER" id="PTHR43711">
    <property type="entry name" value="TWO-COMPONENT HISTIDINE KINASE"/>
    <property type="match status" value="1"/>
</dbReference>
<comment type="catalytic activity">
    <reaction evidence="1">
        <text>ATP + protein L-histidine = ADP + protein N-phospho-L-histidine.</text>
        <dbReference type="EC" id="2.7.13.3"/>
    </reaction>
</comment>
<dbReference type="FunFam" id="3.30.565.10:FF:000006">
    <property type="entry name" value="Sensor histidine kinase WalK"/>
    <property type="match status" value="1"/>
</dbReference>
<gene>
    <name evidence="15" type="ORF">HNR67_007291</name>
</gene>
<evidence type="ECO:0000256" key="8">
    <source>
        <dbReference type="ARBA" id="ARBA00022989"/>
    </source>
</evidence>
<dbReference type="EMBL" id="JACHMH010000001">
    <property type="protein sequence ID" value="MBB4681173.1"/>
    <property type="molecule type" value="Genomic_DNA"/>
</dbReference>
<dbReference type="InterPro" id="IPR003594">
    <property type="entry name" value="HATPase_dom"/>
</dbReference>
<dbReference type="Proteomes" id="UP000533598">
    <property type="component" value="Unassembled WGS sequence"/>
</dbReference>
<feature type="transmembrane region" description="Helical" evidence="11">
    <location>
        <begin position="291"/>
        <end position="310"/>
    </location>
</feature>
<dbReference type="PROSITE" id="PS50885">
    <property type="entry name" value="HAMP"/>
    <property type="match status" value="1"/>
</dbReference>
<dbReference type="GO" id="GO:0005886">
    <property type="term" value="C:plasma membrane"/>
    <property type="evidence" value="ECO:0007669"/>
    <property type="project" value="UniProtKB-SubCell"/>
</dbReference>
<feature type="signal peptide" evidence="12">
    <location>
        <begin position="1"/>
        <end position="22"/>
    </location>
</feature>
<reference evidence="15 16" key="1">
    <citation type="submission" date="2020-08" db="EMBL/GenBank/DDBJ databases">
        <title>Sequencing the genomes of 1000 actinobacteria strains.</title>
        <authorList>
            <person name="Klenk H.-P."/>
        </authorList>
    </citation>
    <scope>NUCLEOTIDE SEQUENCE [LARGE SCALE GENOMIC DNA]</scope>
    <source>
        <strain evidence="15 16">DSM 44230</strain>
    </source>
</reference>
<dbReference type="SUPFAM" id="SSF55874">
    <property type="entry name" value="ATPase domain of HSP90 chaperone/DNA topoisomerase II/histidine kinase"/>
    <property type="match status" value="1"/>
</dbReference>
<feature type="region of interest" description="Disordered" evidence="10">
    <location>
        <begin position="564"/>
        <end position="583"/>
    </location>
</feature>
<feature type="domain" description="Histidine kinase" evidence="13">
    <location>
        <begin position="371"/>
        <end position="583"/>
    </location>
</feature>
<evidence type="ECO:0000256" key="7">
    <source>
        <dbReference type="ARBA" id="ARBA00022777"/>
    </source>
</evidence>
<keyword evidence="11" id="KW-0472">Membrane</keyword>
<evidence type="ECO:0000256" key="6">
    <source>
        <dbReference type="ARBA" id="ARBA00022692"/>
    </source>
</evidence>
<organism evidence="15 16">
    <name type="scientific">Crossiella cryophila</name>
    <dbReference type="NCBI Taxonomy" id="43355"/>
    <lineage>
        <taxon>Bacteria</taxon>
        <taxon>Bacillati</taxon>
        <taxon>Actinomycetota</taxon>
        <taxon>Actinomycetes</taxon>
        <taxon>Pseudonocardiales</taxon>
        <taxon>Pseudonocardiaceae</taxon>
        <taxon>Crossiella</taxon>
    </lineage>
</organism>
<name>A0A7W7FXZ2_9PSEU</name>